<keyword evidence="3" id="KW-1185">Reference proteome</keyword>
<accession>A0A166AYL1</accession>
<feature type="compositionally biased region" description="Polar residues" evidence="1">
    <location>
        <begin position="601"/>
        <end position="633"/>
    </location>
</feature>
<protein>
    <submittedName>
        <fullName evidence="2">Uncharacterized protein</fullName>
    </submittedName>
</protein>
<feature type="compositionally biased region" description="Low complexity" evidence="1">
    <location>
        <begin position="573"/>
        <end position="592"/>
    </location>
</feature>
<feature type="compositionally biased region" description="Polar residues" evidence="1">
    <location>
        <begin position="398"/>
        <end position="415"/>
    </location>
</feature>
<feature type="region of interest" description="Disordered" evidence="1">
    <location>
        <begin position="369"/>
        <end position="633"/>
    </location>
</feature>
<dbReference type="Proteomes" id="UP000076798">
    <property type="component" value="Unassembled WGS sequence"/>
</dbReference>
<evidence type="ECO:0000313" key="3">
    <source>
        <dbReference type="Proteomes" id="UP000076798"/>
    </source>
</evidence>
<feature type="compositionally biased region" description="Low complexity" evidence="1">
    <location>
        <begin position="538"/>
        <end position="555"/>
    </location>
</feature>
<feature type="compositionally biased region" description="Polar residues" evidence="1">
    <location>
        <begin position="213"/>
        <end position="223"/>
    </location>
</feature>
<feature type="compositionally biased region" description="Pro residues" evidence="1">
    <location>
        <begin position="487"/>
        <end position="497"/>
    </location>
</feature>
<name>A0A166AYL1_9AGAM</name>
<dbReference type="AlphaFoldDB" id="A0A166AYL1"/>
<proteinExistence type="predicted"/>
<feature type="compositionally biased region" description="Pro residues" evidence="1">
    <location>
        <begin position="252"/>
        <end position="265"/>
    </location>
</feature>
<gene>
    <name evidence="2" type="ORF">SISSUDRAFT_128297</name>
</gene>
<sequence length="660" mass="69022">MGFTTTVAFAIIILNRDSSYSQEMDSAFQTGGFGRLSNNRPGNGLVIMTRELEAEIDEAIQRAAEIASTPSSETHVIDAFPPKSSPTSLPQTILLRIPLLGRFDPPERVTERYQQMSSVSPLTSEVSSVPPAIAATSLADSLARPALNTATNTAVNPPLLIIHHDAASNQPINGASSPPEATSQYLGSNMGLNGNMSHSIPTPRPDEPATPTHAPNQQASSQVELGVGPPLLQDNRRPITSSPETETLPIPLHYPPPKPQGPRPSPSQSNSPAPELPSQTQSSASHTTLATPPQAQSTGDNVHLSPLTNAFQSRQSSISEEGSSIYSGNFVSREGPNGIQSARGLIHSMIPLLLNQTSTVSEAPLHPSQSLLLINPPPNPQSAPVTISRGIGDGDPSAPQQTPASPNSNGSQPFSATDARHPDPLRNPVLLNNPPTQTTQADNTPRAQNNASPGSSTLVNTDASRTPPGSPPPAYTSLDPEGQTESPPDPLAIPPAPSSGGQGSAEPQPPPPEDPTPDRPPTDTTQPDQGNGEGNAVNGSGQQNNQPPQIPQPSQREQSDRVGESTATVGSGRQNNQPTQRTQPHQPRQHNQSNGVGGTQGSSPTNGQSSTHQANTGGNRGSANNNGQSSTLQEKSRNGFVECLASCWEGFTAGLSYIFC</sequence>
<feature type="compositionally biased region" description="Low complexity" evidence="1">
    <location>
        <begin position="426"/>
        <end position="435"/>
    </location>
</feature>
<dbReference type="EMBL" id="KV428127">
    <property type="protein sequence ID" value="KZT35822.1"/>
    <property type="molecule type" value="Genomic_DNA"/>
</dbReference>
<feature type="compositionally biased region" description="Polar residues" evidence="1">
    <location>
        <begin position="436"/>
        <end position="464"/>
    </location>
</feature>
<evidence type="ECO:0000256" key="1">
    <source>
        <dbReference type="SAM" id="MobiDB-lite"/>
    </source>
</evidence>
<reference evidence="2 3" key="1">
    <citation type="journal article" date="2016" name="Mol. Biol. Evol.">
        <title>Comparative Genomics of Early-Diverging Mushroom-Forming Fungi Provides Insights into the Origins of Lignocellulose Decay Capabilities.</title>
        <authorList>
            <person name="Nagy L.G."/>
            <person name="Riley R."/>
            <person name="Tritt A."/>
            <person name="Adam C."/>
            <person name="Daum C."/>
            <person name="Floudas D."/>
            <person name="Sun H."/>
            <person name="Yadav J.S."/>
            <person name="Pangilinan J."/>
            <person name="Larsson K.H."/>
            <person name="Matsuura K."/>
            <person name="Barry K."/>
            <person name="Labutti K."/>
            <person name="Kuo R."/>
            <person name="Ohm R.A."/>
            <person name="Bhattacharya S.S."/>
            <person name="Shirouzu T."/>
            <person name="Yoshinaga Y."/>
            <person name="Martin F.M."/>
            <person name="Grigoriev I.V."/>
            <person name="Hibbett D.S."/>
        </authorList>
    </citation>
    <scope>NUCLEOTIDE SEQUENCE [LARGE SCALE GENOMIC DNA]</scope>
    <source>
        <strain evidence="2 3">HHB10207 ss-3</strain>
    </source>
</reference>
<organism evidence="2 3">
    <name type="scientific">Sistotremastrum suecicum HHB10207 ss-3</name>
    <dbReference type="NCBI Taxonomy" id="1314776"/>
    <lineage>
        <taxon>Eukaryota</taxon>
        <taxon>Fungi</taxon>
        <taxon>Dikarya</taxon>
        <taxon>Basidiomycota</taxon>
        <taxon>Agaricomycotina</taxon>
        <taxon>Agaricomycetes</taxon>
        <taxon>Sistotremastrales</taxon>
        <taxon>Sistotremastraceae</taxon>
        <taxon>Sistotremastrum</taxon>
    </lineage>
</organism>
<feature type="region of interest" description="Disordered" evidence="1">
    <location>
        <begin position="170"/>
        <end position="305"/>
    </location>
</feature>
<feature type="compositionally biased region" description="Polar residues" evidence="1">
    <location>
        <begin position="170"/>
        <end position="200"/>
    </location>
</feature>
<evidence type="ECO:0000313" key="2">
    <source>
        <dbReference type="EMBL" id="KZT35822.1"/>
    </source>
</evidence>
<feature type="compositionally biased region" description="Polar residues" evidence="1">
    <location>
        <begin position="277"/>
        <end position="305"/>
    </location>
</feature>